<dbReference type="Proteomes" id="UP000076715">
    <property type="component" value="Unassembled WGS sequence"/>
</dbReference>
<name>A0A163BM42_9FLAO</name>
<evidence type="ECO:0000256" key="1">
    <source>
        <dbReference type="SAM" id="SignalP"/>
    </source>
</evidence>
<dbReference type="PROSITE" id="PS51257">
    <property type="entry name" value="PROKAR_LIPOPROTEIN"/>
    <property type="match status" value="1"/>
</dbReference>
<reference evidence="2 3" key="1">
    <citation type="submission" date="2016-01" db="EMBL/GenBank/DDBJ databases">
        <title>The draft genome sequence of Aquimarina sp. RZW4-3-2.</title>
        <authorList>
            <person name="Wang Y."/>
        </authorList>
    </citation>
    <scope>NUCLEOTIDE SEQUENCE [LARGE SCALE GENOMIC DNA]</scope>
    <source>
        <strain evidence="2 3">RZW4-3-2</strain>
    </source>
</reference>
<dbReference type="AlphaFoldDB" id="A0A163BM42"/>
<organism evidence="2 3">
    <name type="scientific">Aquimarina aggregata</name>
    <dbReference type="NCBI Taxonomy" id="1642818"/>
    <lineage>
        <taxon>Bacteria</taxon>
        <taxon>Pseudomonadati</taxon>
        <taxon>Bacteroidota</taxon>
        <taxon>Flavobacteriia</taxon>
        <taxon>Flavobacteriales</taxon>
        <taxon>Flavobacteriaceae</taxon>
        <taxon>Aquimarina</taxon>
    </lineage>
</organism>
<dbReference type="EMBL" id="LQRT01000004">
    <property type="protein sequence ID" value="KZS41535.1"/>
    <property type="molecule type" value="Genomic_DNA"/>
</dbReference>
<gene>
    <name evidence="2" type="ORF">AWE51_21245</name>
</gene>
<keyword evidence="1" id="KW-0732">Signal</keyword>
<sequence length="87" mass="9316">MKTIKTLFAVLFLSTFFIACEADVVSEEIGIDGNENFISEDAEGEGVVPELDNGAKFEDAEGEGVDPEVGYISKIEDVDGDGVIPEE</sequence>
<evidence type="ECO:0000313" key="2">
    <source>
        <dbReference type="EMBL" id="KZS41535.1"/>
    </source>
</evidence>
<feature type="signal peptide" evidence="1">
    <location>
        <begin position="1"/>
        <end position="21"/>
    </location>
</feature>
<evidence type="ECO:0000313" key="3">
    <source>
        <dbReference type="Proteomes" id="UP000076715"/>
    </source>
</evidence>
<accession>A0A163BM42</accession>
<dbReference type="OrthoDB" id="1164872at2"/>
<keyword evidence="3" id="KW-1185">Reference proteome</keyword>
<proteinExistence type="predicted"/>
<comment type="caution">
    <text evidence="2">The sequence shown here is derived from an EMBL/GenBank/DDBJ whole genome shotgun (WGS) entry which is preliminary data.</text>
</comment>
<feature type="chain" id="PRO_5007841802" description="EF-hand domain-containing protein" evidence="1">
    <location>
        <begin position="22"/>
        <end position="87"/>
    </location>
</feature>
<evidence type="ECO:0008006" key="4">
    <source>
        <dbReference type="Google" id="ProtNLM"/>
    </source>
</evidence>
<protein>
    <recommendedName>
        <fullName evidence="4">EF-hand domain-containing protein</fullName>
    </recommendedName>
</protein>
<dbReference type="RefSeq" id="WP_066311833.1">
    <property type="nucleotide sequence ID" value="NZ_LQRT01000004.1"/>
</dbReference>